<dbReference type="HAMAP" id="MF_01401">
    <property type="entry name" value="MsrA"/>
    <property type="match status" value="1"/>
</dbReference>
<gene>
    <name evidence="4 6" type="primary">msrA</name>
    <name evidence="6" type="ORF">ACFSUF_16310</name>
</gene>
<evidence type="ECO:0000313" key="7">
    <source>
        <dbReference type="Proteomes" id="UP001597541"/>
    </source>
</evidence>
<dbReference type="InterPro" id="IPR036509">
    <property type="entry name" value="Met_Sox_Rdtase_MsrA_sf"/>
</dbReference>
<evidence type="ECO:0000256" key="2">
    <source>
        <dbReference type="ARBA" id="ARBA00047806"/>
    </source>
</evidence>
<reference evidence="7" key="1">
    <citation type="journal article" date="2019" name="Int. J. Syst. Evol. Microbiol.">
        <title>The Global Catalogue of Microorganisms (GCM) 10K type strain sequencing project: providing services to taxonomists for standard genome sequencing and annotation.</title>
        <authorList>
            <consortium name="The Broad Institute Genomics Platform"/>
            <consortium name="The Broad Institute Genome Sequencing Center for Infectious Disease"/>
            <person name="Wu L."/>
            <person name="Ma J."/>
        </authorList>
    </citation>
    <scope>NUCLEOTIDE SEQUENCE [LARGE SCALE GENOMIC DNA]</scope>
    <source>
        <strain evidence="7">KCTC 3950</strain>
    </source>
</reference>
<name>A0ABW5PF97_9BACL</name>
<dbReference type="RefSeq" id="WP_377604338.1">
    <property type="nucleotide sequence ID" value="NZ_JBHUME010000009.1"/>
</dbReference>
<dbReference type="GO" id="GO:0008113">
    <property type="term" value="F:peptide-methionine (S)-S-oxide reductase activity"/>
    <property type="evidence" value="ECO:0007669"/>
    <property type="project" value="UniProtKB-EC"/>
</dbReference>
<dbReference type="Pfam" id="PF01625">
    <property type="entry name" value="PMSR"/>
    <property type="match status" value="1"/>
</dbReference>
<dbReference type="EC" id="1.8.4.11" evidence="4"/>
<comment type="catalytic activity">
    <reaction evidence="3 4">
        <text>[thioredoxin]-disulfide + L-methionine + H2O = L-methionine (S)-S-oxide + [thioredoxin]-dithiol</text>
        <dbReference type="Rhea" id="RHEA:19993"/>
        <dbReference type="Rhea" id="RHEA-COMP:10698"/>
        <dbReference type="Rhea" id="RHEA-COMP:10700"/>
        <dbReference type="ChEBI" id="CHEBI:15377"/>
        <dbReference type="ChEBI" id="CHEBI:29950"/>
        <dbReference type="ChEBI" id="CHEBI:50058"/>
        <dbReference type="ChEBI" id="CHEBI:57844"/>
        <dbReference type="ChEBI" id="CHEBI:58772"/>
        <dbReference type="EC" id="1.8.4.11"/>
    </reaction>
</comment>
<dbReference type="InterPro" id="IPR050162">
    <property type="entry name" value="MsrA_MetSO_reductase"/>
</dbReference>
<keyword evidence="7" id="KW-1185">Reference proteome</keyword>
<evidence type="ECO:0000256" key="3">
    <source>
        <dbReference type="ARBA" id="ARBA00048782"/>
    </source>
</evidence>
<feature type="active site" evidence="4">
    <location>
        <position position="18"/>
    </location>
</feature>
<organism evidence="6 7">
    <name type="scientific">Paenibacillus gansuensis</name>
    <dbReference type="NCBI Taxonomy" id="306542"/>
    <lineage>
        <taxon>Bacteria</taxon>
        <taxon>Bacillati</taxon>
        <taxon>Bacillota</taxon>
        <taxon>Bacilli</taxon>
        <taxon>Bacillales</taxon>
        <taxon>Paenibacillaceae</taxon>
        <taxon>Paenibacillus</taxon>
    </lineage>
</organism>
<dbReference type="EMBL" id="JBHUME010000009">
    <property type="protein sequence ID" value="MFD2613980.1"/>
    <property type="molecule type" value="Genomic_DNA"/>
</dbReference>
<evidence type="ECO:0000259" key="5">
    <source>
        <dbReference type="Pfam" id="PF01625"/>
    </source>
</evidence>
<dbReference type="InterPro" id="IPR002569">
    <property type="entry name" value="Met_Sox_Rdtase_MsrA_dom"/>
</dbReference>
<dbReference type="Proteomes" id="UP001597541">
    <property type="component" value="Unassembled WGS sequence"/>
</dbReference>
<dbReference type="NCBIfam" id="TIGR00401">
    <property type="entry name" value="msrA"/>
    <property type="match status" value="1"/>
</dbReference>
<evidence type="ECO:0000313" key="6">
    <source>
        <dbReference type="EMBL" id="MFD2613980.1"/>
    </source>
</evidence>
<dbReference type="PANTHER" id="PTHR42799:SF13">
    <property type="entry name" value="PEPTIDE METHIONINE SULFOXIDE REDUCTASE"/>
    <property type="match status" value="1"/>
</dbReference>
<comment type="catalytic activity">
    <reaction evidence="2 4">
        <text>L-methionyl-[protein] + [thioredoxin]-disulfide + H2O = L-methionyl-(S)-S-oxide-[protein] + [thioredoxin]-dithiol</text>
        <dbReference type="Rhea" id="RHEA:14217"/>
        <dbReference type="Rhea" id="RHEA-COMP:10698"/>
        <dbReference type="Rhea" id="RHEA-COMP:10700"/>
        <dbReference type="Rhea" id="RHEA-COMP:12313"/>
        <dbReference type="Rhea" id="RHEA-COMP:12315"/>
        <dbReference type="ChEBI" id="CHEBI:15377"/>
        <dbReference type="ChEBI" id="CHEBI:16044"/>
        <dbReference type="ChEBI" id="CHEBI:29950"/>
        <dbReference type="ChEBI" id="CHEBI:44120"/>
        <dbReference type="ChEBI" id="CHEBI:50058"/>
        <dbReference type="EC" id="1.8.4.11"/>
    </reaction>
</comment>
<evidence type="ECO:0000256" key="4">
    <source>
        <dbReference type="HAMAP-Rule" id="MF_01401"/>
    </source>
</evidence>
<accession>A0ABW5PF97</accession>
<protein>
    <recommendedName>
        <fullName evidence="4">Peptide methionine sulfoxide reductase MsrA</fullName>
        <shortName evidence="4">Protein-methionine-S-oxide reductase</shortName>
        <ecNumber evidence="4">1.8.4.11</ecNumber>
    </recommendedName>
    <alternativeName>
        <fullName evidence="4">Peptide-methionine (S)-S-oxide reductase</fullName>
        <shortName evidence="4">Peptide Met(O) reductase</shortName>
    </alternativeName>
</protein>
<dbReference type="PANTHER" id="PTHR42799">
    <property type="entry name" value="MITOCHONDRIAL PEPTIDE METHIONINE SULFOXIDE REDUCTASE"/>
    <property type="match status" value="1"/>
</dbReference>
<proteinExistence type="inferred from homology"/>
<feature type="domain" description="Peptide methionine sulphoxide reductase MsrA" evidence="5">
    <location>
        <begin position="12"/>
        <end position="152"/>
    </location>
</feature>
<comment type="function">
    <text evidence="4">Has an important function as a repair enzyme for proteins that have been inactivated by oxidation. Catalyzes the reversible oxidation-reduction of methionine sulfoxide in proteins to methionine.</text>
</comment>
<dbReference type="Gene3D" id="3.30.1060.10">
    <property type="entry name" value="Peptide methionine sulphoxide reductase MsrA"/>
    <property type="match status" value="1"/>
</dbReference>
<evidence type="ECO:0000256" key="1">
    <source>
        <dbReference type="ARBA" id="ARBA00023002"/>
    </source>
</evidence>
<keyword evidence="1 4" id="KW-0560">Oxidoreductase</keyword>
<sequence length="218" mass="24619">MPAANQSDIESLTLGMGCFWGPEALFGHLPGVIRTRTGYAGGTTPDPTYREMGDHSETVEVQFDPAQITLAALLDVFWTNHNPANINGYKGRQYWSILLFRDSAQQEAIRQAAAERAQIGGLGRAREEETEIAPFHGFYPAEERHQKYYLKRYPDAIAKLSSLYPNLDDLHNSTLAARLNGLAKGYTNRARIEQEIAHWQADSSSKEKMLHTIRQIRW</sequence>
<comment type="caution">
    <text evidence="6">The sequence shown here is derived from an EMBL/GenBank/DDBJ whole genome shotgun (WGS) entry which is preliminary data.</text>
</comment>
<comment type="similarity">
    <text evidence="4">Belongs to the MsrA Met sulfoxide reductase family.</text>
</comment>
<dbReference type="SUPFAM" id="SSF55068">
    <property type="entry name" value="Peptide methionine sulfoxide reductase"/>
    <property type="match status" value="1"/>
</dbReference>